<keyword evidence="2" id="KW-1185">Reference proteome</keyword>
<dbReference type="Proteomes" id="UP000037904">
    <property type="component" value="Unassembled WGS sequence"/>
</dbReference>
<dbReference type="AlphaFoldDB" id="A0A0N0V4S3"/>
<comment type="caution">
    <text evidence="1">The sequence shown here is derived from an EMBL/GenBank/DDBJ whole genome shotgun (WGS) entry which is preliminary data.</text>
</comment>
<dbReference type="Gene3D" id="3.30.420.10">
    <property type="entry name" value="Ribonuclease H-like superfamily/Ribonuclease H"/>
    <property type="match status" value="1"/>
</dbReference>
<dbReference type="InterPro" id="IPR036397">
    <property type="entry name" value="RNaseH_sf"/>
</dbReference>
<evidence type="ECO:0000313" key="2">
    <source>
        <dbReference type="Proteomes" id="UP000037904"/>
    </source>
</evidence>
<evidence type="ECO:0000313" key="1">
    <source>
        <dbReference type="EMBL" id="KPA35205.1"/>
    </source>
</evidence>
<protein>
    <submittedName>
        <fullName evidence="1">Transposase</fullName>
    </submittedName>
</protein>
<organism evidence="1 2">
    <name type="scientific">Fusarium langsethiae</name>
    <dbReference type="NCBI Taxonomy" id="179993"/>
    <lineage>
        <taxon>Eukaryota</taxon>
        <taxon>Fungi</taxon>
        <taxon>Dikarya</taxon>
        <taxon>Ascomycota</taxon>
        <taxon>Pezizomycotina</taxon>
        <taxon>Sordariomycetes</taxon>
        <taxon>Hypocreomycetidae</taxon>
        <taxon>Hypocreales</taxon>
        <taxon>Nectriaceae</taxon>
        <taxon>Fusarium</taxon>
    </lineage>
</organism>
<accession>A0A0N0V4S3</accession>
<dbReference type="GO" id="GO:0003676">
    <property type="term" value="F:nucleic acid binding"/>
    <property type="evidence" value="ECO:0007669"/>
    <property type="project" value="InterPro"/>
</dbReference>
<dbReference type="OrthoDB" id="5151590at2759"/>
<gene>
    <name evidence="1" type="ORF">FLAG1_12122</name>
</gene>
<reference evidence="1 2" key="1">
    <citation type="submission" date="2015-04" db="EMBL/GenBank/DDBJ databases">
        <title>The draft genome sequence of Fusarium langsethiae, a T-2/HT-2 mycotoxin producer.</title>
        <authorList>
            <person name="Lysoe E."/>
            <person name="Divon H.H."/>
            <person name="Terzi V."/>
            <person name="Orru L."/>
            <person name="Lamontanara A."/>
            <person name="Kolseth A.-K."/>
            <person name="Frandsen R.J."/>
            <person name="Nielsen K."/>
            <person name="Thrane U."/>
        </authorList>
    </citation>
    <scope>NUCLEOTIDE SEQUENCE [LARGE SCALE GENOMIC DNA]</scope>
    <source>
        <strain evidence="1 2">Fl201059</strain>
    </source>
</reference>
<dbReference type="EMBL" id="JXCE01001416">
    <property type="protein sequence ID" value="KPA35205.1"/>
    <property type="molecule type" value="Genomic_DNA"/>
</dbReference>
<proteinExistence type="predicted"/>
<name>A0A0N0V4S3_FUSLA</name>
<sequence length="143" mass="17092">MDNSISVRTIKRAISFHYRRKWKSMDRPKLDKEKARIRLHFCQGWIEDIKELKEFINSDEVSVANASSNPNSFCFRMPHEKYNKDLVNKNDHVKPTISVMFWAAIWKTERSRLITMTCDPSSKNNGYSSWKLSHRVRGWYTKY</sequence>